<accession>A0A1G8XB34</accession>
<gene>
    <name evidence="1" type="ORF">SAMN05216243_1270</name>
</gene>
<dbReference type="STRING" id="407036.SAMN05216243_1270"/>
<sequence length="129" mass="14459">MNKRKVHLNSIYLNSISYSSIFEIGDTESCHPVTKAIAVQQEDLKFQEEAFDFADFDIFSRKADRLASAFSVKQENIHHSARINVGQISIIGASSSSVVQIGSLANLHSEARIKHIRVLKEEQDNEAEI</sequence>
<dbReference type="Proteomes" id="UP000198694">
    <property type="component" value="Unassembled WGS sequence"/>
</dbReference>
<name>A0A1G8XB34_9BACI</name>
<dbReference type="AlphaFoldDB" id="A0A1G8XB34"/>
<reference evidence="1 2" key="1">
    <citation type="submission" date="2016-10" db="EMBL/GenBank/DDBJ databases">
        <authorList>
            <person name="de Groot N.N."/>
        </authorList>
    </citation>
    <scope>NUCLEOTIDE SEQUENCE [LARGE SCALE GENOMIC DNA]</scope>
    <source>
        <strain evidence="1 2">CGMCC 1.6502</strain>
    </source>
</reference>
<dbReference type="EMBL" id="FNFL01000001">
    <property type="protein sequence ID" value="SDJ87848.1"/>
    <property type="molecule type" value="Genomic_DNA"/>
</dbReference>
<evidence type="ECO:0000313" key="2">
    <source>
        <dbReference type="Proteomes" id="UP000198694"/>
    </source>
</evidence>
<protein>
    <submittedName>
        <fullName evidence="1">Spore germination protein PE</fullName>
    </submittedName>
</protein>
<dbReference type="InterPro" id="IPR024496">
    <property type="entry name" value="Spore_germ_GerPE"/>
</dbReference>
<proteinExistence type="predicted"/>
<evidence type="ECO:0000313" key="1">
    <source>
        <dbReference type="EMBL" id="SDJ87848.1"/>
    </source>
</evidence>
<dbReference type="RefSeq" id="WP_093212065.1">
    <property type="nucleotide sequence ID" value="NZ_FNFL01000001.1"/>
</dbReference>
<keyword evidence="2" id="KW-1185">Reference proteome</keyword>
<dbReference type="Pfam" id="PF10970">
    <property type="entry name" value="GerPE"/>
    <property type="match status" value="1"/>
</dbReference>
<organism evidence="1 2">
    <name type="scientific">Sediminibacillus albus</name>
    <dbReference type="NCBI Taxonomy" id="407036"/>
    <lineage>
        <taxon>Bacteria</taxon>
        <taxon>Bacillati</taxon>
        <taxon>Bacillota</taxon>
        <taxon>Bacilli</taxon>
        <taxon>Bacillales</taxon>
        <taxon>Bacillaceae</taxon>
        <taxon>Sediminibacillus</taxon>
    </lineage>
</organism>